<dbReference type="PANTHER" id="PTHR48112">
    <property type="entry name" value="HIGH MOBILITY GROUP PROTEIN DSP1"/>
    <property type="match status" value="1"/>
</dbReference>
<proteinExistence type="predicted"/>
<evidence type="ECO:0000256" key="2">
    <source>
        <dbReference type="PROSITE-ProRule" id="PRU00267"/>
    </source>
</evidence>
<keyword evidence="1 2" id="KW-0238">DNA-binding</keyword>
<dbReference type="Proteomes" id="UP001623330">
    <property type="component" value="Unassembled WGS sequence"/>
</dbReference>
<comment type="caution">
    <text evidence="5">The sequence shown here is derived from an EMBL/GenBank/DDBJ whole genome shotgun (WGS) entry which is preliminary data.</text>
</comment>
<evidence type="ECO:0000256" key="1">
    <source>
        <dbReference type="ARBA" id="ARBA00023125"/>
    </source>
</evidence>
<organism evidence="5 6">
    <name type="scientific">Nakaseomyces bracarensis</name>
    <dbReference type="NCBI Taxonomy" id="273131"/>
    <lineage>
        <taxon>Eukaryota</taxon>
        <taxon>Fungi</taxon>
        <taxon>Dikarya</taxon>
        <taxon>Ascomycota</taxon>
        <taxon>Saccharomycotina</taxon>
        <taxon>Saccharomycetes</taxon>
        <taxon>Saccharomycetales</taxon>
        <taxon>Saccharomycetaceae</taxon>
        <taxon>Nakaseomyces</taxon>
    </lineage>
</organism>
<feature type="region of interest" description="Disordered" evidence="3">
    <location>
        <begin position="223"/>
        <end position="267"/>
    </location>
</feature>
<evidence type="ECO:0000313" key="6">
    <source>
        <dbReference type="Proteomes" id="UP001623330"/>
    </source>
</evidence>
<dbReference type="InterPro" id="IPR050342">
    <property type="entry name" value="HMGB"/>
</dbReference>
<dbReference type="SUPFAM" id="SSF47095">
    <property type="entry name" value="HMG-box"/>
    <property type="match status" value="1"/>
</dbReference>
<feature type="region of interest" description="Disordered" evidence="3">
    <location>
        <begin position="72"/>
        <end position="120"/>
    </location>
</feature>
<gene>
    <name evidence="5" type="ORF">RNJ44_00141</name>
</gene>
<evidence type="ECO:0000313" key="5">
    <source>
        <dbReference type="EMBL" id="KAL3231606.1"/>
    </source>
</evidence>
<dbReference type="PROSITE" id="PS50118">
    <property type="entry name" value="HMG_BOX_2"/>
    <property type="match status" value="1"/>
</dbReference>
<dbReference type="PANTHER" id="PTHR48112:SF24">
    <property type="entry name" value="HIGH MOBILITY GROUP PROTEIN 1"/>
    <property type="match status" value="1"/>
</dbReference>
<feature type="compositionally biased region" description="Basic residues" evidence="3">
    <location>
        <begin position="251"/>
        <end position="261"/>
    </location>
</feature>
<dbReference type="InterPro" id="IPR009071">
    <property type="entry name" value="HMG_box_dom"/>
</dbReference>
<feature type="domain" description="HMG box" evidence="4">
    <location>
        <begin position="123"/>
        <end position="196"/>
    </location>
</feature>
<evidence type="ECO:0000256" key="3">
    <source>
        <dbReference type="SAM" id="MobiDB-lite"/>
    </source>
</evidence>
<dbReference type="EMBL" id="JBEVYD010000006">
    <property type="protein sequence ID" value="KAL3231606.1"/>
    <property type="molecule type" value="Genomic_DNA"/>
</dbReference>
<dbReference type="Pfam" id="PF00505">
    <property type="entry name" value="HMG_box"/>
    <property type="match status" value="1"/>
</dbReference>
<keyword evidence="6" id="KW-1185">Reference proteome</keyword>
<keyword evidence="2" id="KW-0539">Nucleus</keyword>
<evidence type="ECO:0000259" key="4">
    <source>
        <dbReference type="PROSITE" id="PS50118"/>
    </source>
</evidence>
<protein>
    <submittedName>
        <fullName evidence="5">High mobility group protein 1</fullName>
    </submittedName>
</protein>
<dbReference type="SMART" id="SM00398">
    <property type="entry name" value="HMG"/>
    <property type="match status" value="1"/>
</dbReference>
<reference evidence="5 6" key="1">
    <citation type="submission" date="2024-05" db="EMBL/GenBank/DDBJ databases">
        <title>Long read based assembly of the Candida bracarensis genome reveals expanded adhesin content.</title>
        <authorList>
            <person name="Marcet-Houben M."/>
            <person name="Ksiezopolska E."/>
            <person name="Gabaldon T."/>
        </authorList>
    </citation>
    <scope>NUCLEOTIDE SEQUENCE [LARGE SCALE GENOMIC DNA]</scope>
    <source>
        <strain evidence="5 6">CBM6</strain>
    </source>
</reference>
<accession>A0ABR4NT77</accession>
<sequence>MDAAELKLKAAKDSLVSSLFELSKSANQTASSIVDFYNCIGEDDEEKLEAFISLTEALQTLTSASNQLHGISSELVNPGDEDASHGLISKKKSIKGSDDEDDAAAEEVAPPAKKKVVRDPNAPKKPLTVFFAYSAYVRQELRDARARAGLPPLSSTEITQEISKKWKELSDQEKEKWKQAYNVELEHYQKQKQDYLEAKKNGTLPEFMDPKDNHAAVPLPVSLQKRPHEEMAASDKVISNGHGEGTGSGEKKKKKKKKDKKKDKNRE</sequence>
<dbReference type="Gene3D" id="1.10.30.10">
    <property type="entry name" value="High mobility group box domain"/>
    <property type="match status" value="1"/>
</dbReference>
<dbReference type="InterPro" id="IPR036910">
    <property type="entry name" value="HMG_box_dom_sf"/>
</dbReference>
<feature type="DNA-binding region" description="HMG box" evidence="2">
    <location>
        <begin position="123"/>
        <end position="196"/>
    </location>
</feature>
<name>A0ABR4NT77_9SACH</name>